<evidence type="ECO:0000256" key="4">
    <source>
        <dbReference type="ARBA" id="ARBA00022967"/>
    </source>
</evidence>
<gene>
    <name evidence="7" type="ORF">DW828_05115</name>
</gene>
<dbReference type="SMART" id="SM00382">
    <property type="entry name" value="AAA"/>
    <property type="match status" value="1"/>
</dbReference>
<dbReference type="GO" id="GO:0016887">
    <property type="term" value="F:ATP hydrolysis activity"/>
    <property type="evidence" value="ECO:0007669"/>
    <property type="project" value="InterPro"/>
</dbReference>
<dbReference type="GO" id="GO:0005524">
    <property type="term" value="F:ATP binding"/>
    <property type="evidence" value="ECO:0007669"/>
    <property type="project" value="UniProtKB-KW"/>
</dbReference>
<dbReference type="Gene3D" id="3.40.50.300">
    <property type="entry name" value="P-loop containing nucleotide triphosphate hydrolases"/>
    <property type="match status" value="1"/>
</dbReference>
<dbReference type="PANTHER" id="PTHR42794:SF1">
    <property type="entry name" value="HEMIN IMPORT ATP-BINDING PROTEIN HMUV"/>
    <property type="match status" value="1"/>
</dbReference>
<comment type="caution">
    <text evidence="7">The sequence shown here is derived from an EMBL/GenBank/DDBJ whole genome shotgun (WGS) entry which is preliminary data.</text>
</comment>
<name>A0A3R6B713_9BACT</name>
<evidence type="ECO:0000256" key="1">
    <source>
        <dbReference type="ARBA" id="ARBA00022448"/>
    </source>
</evidence>
<proteinExistence type="predicted"/>
<organism evidence="7 8">
    <name type="scientific">Parabacteroides merdae</name>
    <dbReference type="NCBI Taxonomy" id="46503"/>
    <lineage>
        <taxon>Bacteria</taxon>
        <taxon>Pseudomonadati</taxon>
        <taxon>Bacteroidota</taxon>
        <taxon>Bacteroidia</taxon>
        <taxon>Bacteroidales</taxon>
        <taxon>Tannerellaceae</taxon>
        <taxon>Parabacteroides</taxon>
    </lineage>
</organism>
<reference evidence="7 8" key="1">
    <citation type="submission" date="2018-08" db="EMBL/GenBank/DDBJ databases">
        <title>A genome reference for cultivated species of the human gut microbiota.</title>
        <authorList>
            <person name="Zou Y."/>
            <person name="Xue W."/>
            <person name="Luo G."/>
        </authorList>
    </citation>
    <scope>NUCLEOTIDE SEQUENCE [LARGE SCALE GENOMIC DNA]</scope>
    <source>
        <strain evidence="7 8">AM34-17</strain>
    </source>
</reference>
<dbReference type="InterPro" id="IPR003439">
    <property type="entry name" value="ABC_transporter-like_ATP-bd"/>
</dbReference>
<dbReference type="EMBL" id="QSII01000005">
    <property type="protein sequence ID" value="RHC88248.1"/>
    <property type="molecule type" value="Genomic_DNA"/>
</dbReference>
<dbReference type="RefSeq" id="WP_122204107.1">
    <property type="nucleotide sequence ID" value="NZ_QSII01000005.1"/>
</dbReference>
<dbReference type="PANTHER" id="PTHR42794">
    <property type="entry name" value="HEMIN IMPORT ATP-BINDING PROTEIN HMUV"/>
    <property type="match status" value="1"/>
</dbReference>
<dbReference type="AlphaFoldDB" id="A0A3R6B713"/>
<protein>
    <submittedName>
        <fullName evidence="7">ABC transporter ATP-binding protein</fullName>
    </submittedName>
</protein>
<dbReference type="Proteomes" id="UP000286260">
    <property type="component" value="Unassembled WGS sequence"/>
</dbReference>
<evidence type="ECO:0000256" key="5">
    <source>
        <dbReference type="ARBA" id="ARBA00037066"/>
    </source>
</evidence>
<dbReference type="InterPro" id="IPR027417">
    <property type="entry name" value="P-loop_NTPase"/>
</dbReference>
<dbReference type="InterPro" id="IPR003593">
    <property type="entry name" value="AAA+_ATPase"/>
</dbReference>
<comment type="function">
    <text evidence="5">Part of the ABC transporter complex HmuTUV involved in hemin import. Responsible for energy coupling to the transport system.</text>
</comment>
<evidence type="ECO:0000259" key="6">
    <source>
        <dbReference type="PROSITE" id="PS50893"/>
    </source>
</evidence>
<evidence type="ECO:0000313" key="8">
    <source>
        <dbReference type="Proteomes" id="UP000286260"/>
    </source>
</evidence>
<feature type="domain" description="ABC transporter" evidence="6">
    <location>
        <begin position="12"/>
        <end position="248"/>
    </location>
</feature>
<dbReference type="Pfam" id="PF00005">
    <property type="entry name" value="ABC_tran"/>
    <property type="match status" value="1"/>
</dbReference>
<dbReference type="SUPFAM" id="SSF52540">
    <property type="entry name" value="P-loop containing nucleoside triphosphate hydrolases"/>
    <property type="match status" value="1"/>
</dbReference>
<keyword evidence="1" id="KW-0813">Transport</keyword>
<sequence length="347" mass="37564">MTKVAAIETKGLCIGYLLKGGKRKVVHEDLNLQLVSGEVTCLLGLNGAGKSTLLRTLCGFQPPLGGEIRLMGKPLSGYSQANFSLTVGVVLTEKTNAGGITVYELVSLGRHPYTGFFGQLKKRDHVIIEQSLEAAGIAHKANNYVSELSDGERQKAMIAKALAQQCPIILLDEPTAFLDVTSRIETMVLLHRLAVEQEKAVLLSTHDLDLAIQMGDCLWLQEKGRPMACGTPEDLIMSGAFESFFGKEGIVFDPATGKLNTEAPTSPIGVEGDFLTSYWVGNALIRNGYRPSPVKEGQLNITCKSPHELVVAFPEGCKEELRTVAELVSLISMRKSFYGHGNNVSCL</sequence>
<keyword evidence="3 7" id="KW-0067">ATP-binding</keyword>
<accession>A0A3R6B713</accession>
<evidence type="ECO:0000256" key="2">
    <source>
        <dbReference type="ARBA" id="ARBA00022741"/>
    </source>
</evidence>
<dbReference type="PROSITE" id="PS50893">
    <property type="entry name" value="ABC_TRANSPORTER_2"/>
    <property type="match status" value="1"/>
</dbReference>
<evidence type="ECO:0000256" key="3">
    <source>
        <dbReference type="ARBA" id="ARBA00022840"/>
    </source>
</evidence>
<keyword evidence="2" id="KW-0547">Nucleotide-binding</keyword>
<evidence type="ECO:0000313" key="7">
    <source>
        <dbReference type="EMBL" id="RHC88248.1"/>
    </source>
</evidence>
<keyword evidence="4" id="KW-1278">Translocase</keyword>
<dbReference type="CDD" id="cd03214">
    <property type="entry name" value="ABC_Iron-Siderophores_B12_Hemin"/>
    <property type="match status" value="1"/>
</dbReference>